<dbReference type="CDD" id="cd03241">
    <property type="entry name" value="ABC_RecN"/>
    <property type="match status" value="2"/>
</dbReference>
<sequence>MLTHLSIHNYALINQLSIDFTKGLSIITGETGAGKSILLGALGLVMGNRADLSSLKNAEKKCVIEAQFSIHNYELQKLFEEIDVDYEEDTIIRREILPSGKSRAFVNDTPVKLSSLVALKSRLIDIHSQHQTLALSDVAFQFSIVDALAKNQSKIASYKRGLKKYNALKKELKELEEQAQQSTEQYEYNLHLFNEFEEADLQLGEQETIEEKLEKLNNIEEIKLNLSEGLQIAVNEELGVQSQLYSLENRLSKISSYAKEYEEIASRVNSIKIELDDIVSELESANEQVEFNPNEIEQLNDRLQFIYNLQKKHGVSTIKELQEIHENLAEKVAQVEGASGTITQKKNQIKDVAVKLDEVAAMITKTREKAIPKLLKELKYLLSELGMPNAQFQIEVTPSEQYASNGKDVLTFLFSANKGGNFGELKKVASGGELSRIMLSIKKILSENMQLPTIIFDEIDTGVSGEVSNKIAKIMDDMGNNMQVMTITHLPQIASKGKQHYKVYKGEENGVTTSNLKKLNDNERVAEIAEMLSGKDFSESALTHAKELLNFN</sequence>
<evidence type="ECO:0000313" key="13">
    <source>
        <dbReference type="Proteomes" id="UP001497602"/>
    </source>
</evidence>
<feature type="domain" description="RecF/RecN/SMC N-terminal" evidence="11">
    <location>
        <begin position="2"/>
        <end position="508"/>
    </location>
</feature>
<dbReference type="InterPro" id="IPR003395">
    <property type="entry name" value="RecF/RecN/SMC_N"/>
</dbReference>
<evidence type="ECO:0000256" key="8">
    <source>
        <dbReference type="ARBA" id="ARBA00033408"/>
    </source>
</evidence>
<evidence type="ECO:0000256" key="10">
    <source>
        <dbReference type="SAM" id="Coils"/>
    </source>
</evidence>
<reference evidence="12 13" key="1">
    <citation type="submission" date="2024-05" db="EMBL/GenBank/DDBJ databases">
        <authorList>
            <person name="Duchaud E."/>
        </authorList>
    </citation>
    <scope>NUCLEOTIDE SEQUENCE [LARGE SCALE GENOMIC DNA]</scope>
    <source>
        <strain evidence="12">Ena-SAMPLE-TAB-13-05-2024-13:56:06:370-140305</strain>
    </source>
</reference>
<accession>A0ABP1FAF1</accession>
<keyword evidence="7 9" id="KW-0234">DNA repair</keyword>
<dbReference type="PIRSF" id="PIRSF003128">
    <property type="entry name" value="RecN"/>
    <property type="match status" value="1"/>
</dbReference>
<evidence type="ECO:0000256" key="2">
    <source>
        <dbReference type="ARBA" id="ARBA00009441"/>
    </source>
</evidence>
<dbReference type="Proteomes" id="UP001497602">
    <property type="component" value="Unassembled WGS sequence"/>
</dbReference>
<evidence type="ECO:0000256" key="9">
    <source>
        <dbReference type="PIRNR" id="PIRNR003128"/>
    </source>
</evidence>
<dbReference type="Gene3D" id="3.40.50.300">
    <property type="entry name" value="P-loop containing nucleotide triphosphate hydrolases"/>
    <property type="match status" value="2"/>
</dbReference>
<comment type="similarity">
    <text evidence="2 9">Belongs to the RecN family.</text>
</comment>
<dbReference type="InterPro" id="IPR027417">
    <property type="entry name" value="P-loop_NTPase"/>
</dbReference>
<proteinExistence type="inferred from homology"/>
<keyword evidence="13" id="KW-1185">Reference proteome</keyword>
<keyword evidence="4" id="KW-0547">Nucleotide-binding</keyword>
<evidence type="ECO:0000256" key="7">
    <source>
        <dbReference type="ARBA" id="ARBA00023204"/>
    </source>
</evidence>
<evidence type="ECO:0000313" key="12">
    <source>
        <dbReference type="EMBL" id="CAL2107343.1"/>
    </source>
</evidence>
<evidence type="ECO:0000256" key="1">
    <source>
        <dbReference type="ARBA" id="ARBA00003618"/>
    </source>
</evidence>
<comment type="function">
    <text evidence="1 9">May be involved in recombinational repair of damaged DNA.</text>
</comment>
<keyword evidence="5 9" id="KW-0227">DNA damage</keyword>
<keyword evidence="10" id="KW-0175">Coiled coil</keyword>
<dbReference type="InterPro" id="IPR004604">
    <property type="entry name" value="DNA_recomb/repair_RecN"/>
</dbReference>
<dbReference type="RefSeq" id="WP_348738984.1">
    <property type="nucleotide sequence ID" value="NZ_CAXJRC010000033.1"/>
</dbReference>
<comment type="caution">
    <text evidence="12">The sequence shown here is derived from an EMBL/GenBank/DDBJ whole genome shotgun (WGS) entry which is preliminary data.</text>
</comment>
<dbReference type="NCBIfam" id="TIGR00634">
    <property type="entry name" value="recN"/>
    <property type="match status" value="1"/>
</dbReference>
<dbReference type="SUPFAM" id="SSF52540">
    <property type="entry name" value="P-loop containing nucleoside triphosphate hydrolases"/>
    <property type="match status" value="2"/>
</dbReference>
<evidence type="ECO:0000256" key="3">
    <source>
        <dbReference type="ARBA" id="ARBA00021315"/>
    </source>
</evidence>
<protein>
    <recommendedName>
        <fullName evidence="3 9">DNA repair protein RecN</fullName>
    </recommendedName>
    <alternativeName>
        <fullName evidence="8 9">Recombination protein N</fullName>
    </alternativeName>
</protein>
<dbReference type="PANTHER" id="PTHR11059:SF0">
    <property type="entry name" value="DNA REPAIR PROTEIN RECN"/>
    <property type="match status" value="1"/>
</dbReference>
<organism evidence="12 13">
    <name type="scientific">Tenacibaculum vairaonense</name>
    <dbReference type="NCBI Taxonomy" id="3137860"/>
    <lineage>
        <taxon>Bacteria</taxon>
        <taxon>Pseudomonadati</taxon>
        <taxon>Bacteroidota</taxon>
        <taxon>Flavobacteriia</taxon>
        <taxon>Flavobacteriales</taxon>
        <taxon>Flavobacteriaceae</taxon>
        <taxon>Tenacibaculum</taxon>
    </lineage>
</organism>
<dbReference type="Pfam" id="PF02463">
    <property type="entry name" value="SMC_N"/>
    <property type="match status" value="1"/>
</dbReference>
<dbReference type="EMBL" id="CAXJRC010000033">
    <property type="protein sequence ID" value="CAL2107343.1"/>
    <property type="molecule type" value="Genomic_DNA"/>
</dbReference>
<evidence type="ECO:0000256" key="6">
    <source>
        <dbReference type="ARBA" id="ARBA00022840"/>
    </source>
</evidence>
<evidence type="ECO:0000259" key="11">
    <source>
        <dbReference type="Pfam" id="PF02463"/>
    </source>
</evidence>
<evidence type="ECO:0000256" key="4">
    <source>
        <dbReference type="ARBA" id="ARBA00022741"/>
    </source>
</evidence>
<dbReference type="PANTHER" id="PTHR11059">
    <property type="entry name" value="DNA REPAIR PROTEIN RECN"/>
    <property type="match status" value="1"/>
</dbReference>
<feature type="coiled-coil region" evidence="10">
    <location>
        <begin position="268"/>
        <end position="338"/>
    </location>
</feature>
<keyword evidence="6" id="KW-0067">ATP-binding</keyword>
<gene>
    <name evidence="12" type="ORF">T190115A13A_30189</name>
</gene>
<feature type="coiled-coil region" evidence="10">
    <location>
        <begin position="155"/>
        <end position="189"/>
    </location>
</feature>
<name>A0ABP1FAF1_9FLAO</name>
<evidence type="ECO:0000256" key="5">
    <source>
        <dbReference type="ARBA" id="ARBA00022763"/>
    </source>
</evidence>